<evidence type="ECO:0000256" key="2">
    <source>
        <dbReference type="ARBA" id="ARBA00004394"/>
    </source>
</evidence>
<dbReference type="OrthoDB" id="19859at2759"/>
<feature type="transmembrane region" description="Helical" evidence="8">
    <location>
        <begin position="35"/>
        <end position="54"/>
    </location>
</feature>
<evidence type="ECO:0000256" key="6">
    <source>
        <dbReference type="ARBA" id="ARBA00023136"/>
    </source>
</evidence>
<dbReference type="GO" id="GO:0006829">
    <property type="term" value="P:zinc ion transport"/>
    <property type="evidence" value="ECO:0007669"/>
    <property type="project" value="InterPro"/>
</dbReference>
<name>A0A0E9NG64_SAICN</name>
<dbReference type="InterPro" id="IPR045891">
    <property type="entry name" value="ZIP9"/>
</dbReference>
<reference evidence="10 11" key="2">
    <citation type="journal article" date="2014" name="J. Gen. Appl. Microbiol.">
        <title>The early diverging ascomycetous budding yeast Saitoella complicata has three histone deacetylases belonging to the Clr6, Hos2, and Rpd3 lineages.</title>
        <authorList>
            <person name="Nishida H."/>
            <person name="Matsumoto T."/>
            <person name="Kondo S."/>
            <person name="Hamamoto M."/>
            <person name="Yoshikawa H."/>
        </authorList>
    </citation>
    <scope>NUCLEOTIDE SEQUENCE [LARGE SCALE GENOMIC DNA]</scope>
    <source>
        <strain evidence="10 11">NRRL Y-17804</strain>
    </source>
</reference>
<reference evidence="10 11" key="3">
    <citation type="journal article" date="2015" name="Genome Announc.">
        <title>Draft Genome Sequence of the Archiascomycetous Yeast Saitoella complicata.</title>
        <authorList>
            <person name="Yamauchi K."/>
            <person name="Kondo S."/>
            <person name="Hamamoto M."/>
            <person name="Takahashi Y."/>
            <person name="Ogura Y."/>
            <person name="Hayashi T."/>
            <person name="Nishida H."/>
        </authorList>
    </citation>
    <scope>NUCLEOTIDE SEQUENCE [LARGE SCALE GENOMIC DNA]</scope>
    <source>
        <strain evidence="10 11">NRRL Y-17804</strain>
    </source>
</reference>
<reference evidence="10 11" key="1">
    <citation type="journal article" date="2011" name="J. Gen. Appl. Microbiol.">
        <title>Draft genome sequencing of the enigmatic yeast Saitoella complicata.</title>
        <authorList>
            <person name="Nishida H."/>
            <person name="Hamamoto M."/>
            <person name="Sugiyama J."/>
        </authorList>
    </citation>
    <scope>NUCLEOTIDE SEQUENCE [LARGE SCALE GENOMIC DNA]</scope>
    <source>
        <strain evidence="10 11">NRRL Y-17804</strain>
    </source>
</reference>
<dbReference type="GO" id="GO:0000139">
    <property type="term" value="C:Golgi membrane"/>
    <property type="evidence" value="ECO:0007669"/>
    <property type="project" value="UniProtKB-SubCell"/>
</dbReference>
<dbReference type="Pfam" id="PF02535">
    <property type="entry name" value="Zip"/>
    <property type="match status" value="1"/>
</dbReference>
<keyword evidence="3 8" id="KW-0812">Transmembrane</keyword>
<evidence type="ECO:0000256" key="4">
    <source>
        <dbReference type="ARBA" id="ARBA00022989"/>
    </source>
</evidence>
<comment type="subcellular location">
    <subcellularLocation>
        <location evidence="1">Endomembrane system</location>
        <topology evidence="1">Multi-pass membrane protein</topology>
    </subcellularLocation>
    <subcellularLocation>
        <location evidence="2">Golgi apparatus membrane</location>
    </subcellularLocation>
</comment>
<feature type="transmembrane region" description="Helical" evidence="8">
    <location>
        <begin position="313"/>
        <end position="331"/>
    </location>
</feature>
<evidence type="ECO:0000256" key="1">
    <source>
        <dbReference type="ARBA" id="ARBA00004127"/>
    </source>
</evidence>
<evidence type="ECO:0000313" key="10">
    <source>
        <dbReference type="EMBL" id="GAO48839.1"/>
    </source>
</evidence>
<feature type="chain" id="PRO_5002430516" description="Zinc/iron permease" evidence="9">
    <location>
        <begin position="22"/>
        <end position="383"/>
    </location>
</feature>
<dbReference type="Proteomes" id="UP000033140">
    <property type="component" value="Unassembled WGS sequence"/>
</dbReference>
<dbReference type="EMBL" id="BACD03000017">
    <property type="protein sequence ID" value="GAO48839.1"/>
    <property type="molecule type" value="Genomic_DNA"/>
</dbReference>
<evidence type="ECO:0000256" key="7">
    <source>
        <dbReference type="SAM" id="MobiDB-lite"/>
    </source>
</evidence>
<evidence type="ECO:0000256" key="3">
    <source>
        <dbReference type="ARBA" id="ARBA00022692"/>
    </source>
</evidence>
<dbReference type="STRING" id="698492.A0A0E9NG64"/>
<feature type="transmembrane region" description="Helical" evidence="8">
    <location>
        <begin position="244"/>
        <end position="267"/>
    </location>
</feature>
<evidence type="ECO:0008006" key="12">
    <source>
        <dbReference type="Google" id="ProtNLM"/>
    </source>
</evidence>
<gene>
    <name evidence="10" type="ORF">G7K_3005-t1</name>
</gene>
<feature type="transmembrane region" description="Helical" evidence="8">
    <location>
        <begin position="148"/>
        <end position="164"/>
    </location>
</feature>
<feature type="compositionally biased region" description="Basic and acidic residues" evidence="7">
    <location>
        <begin position="134"/>
        <end position="144"/>
    </location>
</feature>
<feature type="signal peptide" evidence="9">
    <location>
        <begin position="1"/>
        <end position="21"/>
    </location>
</feature>
<keyword evidence="6 8" id="KW-0472">Membrane</keyword>
<dbReference type="PANTHER" id="PTHR16133:SF0">
    <property type="entry name" value="ZINC_IRON REGULATED TRANSPORTER-RELATED PROTEIN 102B, ISOFORM E"/>
    <property type="match status" value="1"/>
</dbReference>
<dbReference type="OMA" id="DDFPSIC"/>
<proteinExistence type="predicted"/>
<feature type="transmembrane region" description="Helical" evidence="8">
    <location>
        <begin position="279"/>
        <end position="301"/>
    </location>
</feature>
<comment type="caution">
    <text evidence="10">The sequence shown here is derived from an EMBL/GenBank/DDBJ whole genome shotgun (WGS) entry which is preliminary data.</text>
</comment>
<feature type="region of interest" description="Disordered" evidence="7">
    <location>
        <begin position="192"/>
        <end position="212"/>
    </location>
</feature>
<protein>
    <recommendedName>
        <fullName evidence="12">Zinc/iron permease</fullName>
    </recommendedName>
</protein>
<evidence type="ECO:0000313" key="11">
    <source>
        <dbReference type="Proteomes" id="UP000033140"/>
    </source>
</evidence>
<feature type="region of interest" description="Disordered" evidence="7">
    <location>
        <begin position="111"/>
        <end position="145"/>
    </location>
</feature>
<dbReference type="PANTHER" id="PTHR16133">
    <property type="entry name" value="SOLUTE CARRIER FAMILY 39 ZINC TRANSPORTER , MEMBER 9-RELATED"/>
    <property type="match status" value="1"/>
</dbReference>
<evidence type="ECO:0000256" key="5">
    <source>
        <dbReference type="ARBA" id="ARBA00023034"/>
    </source>
</evidence>
<keyword evidence="9" id="KW-0732">Signal</keyword>
<organism evidence="10 11">
    <name type="scientific">Saitoella complicata (strain BCRC 22490 / CBS 7301 / JCM 7358 / NBRC 10748 / NRRL Y-17804)</name>
    <dbReference type="NCBI Taxonomy" id="698492"/>
    <lineage>
        <taxon>Eukaryota</taxon>
        <taxon>Fungi</taxon>
        <taxon>Dikarya</taxon>
        <taxon>Ascomycota</taxon>
        <taxon>Taphrinomycotina</taxon>
        <taxon>Taphrinomycotina incertae sedis</taxon>
        <taxon>Saitoella</taxon>
    </lineage>
</organism>
<dbReference type="RefSeq" id="XP_019024774.1">
    <property type="nucleotide sequence ID" value="XM_019166548.1"/>
</dbReference>
<keyword evidence="11" id="KW-1185">Reference proteome</keyword>
<feature type="transmembrane region" description="Helical" evidence="8">
    <location>
        <begin position="362"/>
        <end position="380"/>
    </location>
</feature>
<keyword evidence="5" id="KW-0333">Golgi apparatus</keyword>
<evidence type="ECO:0000256" key="8">
    <source>
        <dbReference type="SAM" id="Phobius"/>
    </source>
</evidence>
<evidence type="ECO:0000256" key="9">
    <source>
        <dbReference type="SAM" id="SignalP"/>
    </source>
</evidence>
<dbReference type="GO" id="GO:0046873">
    <property type="term" value="F:metal ion transmembrane transporter activity"/>
    <property type="evidence" value="ECO:0007669"/>
    <property type="project" value="InterPro"/>
</dbReference>
<dbReference type="AlphaFoldDB" id="A0A0E9NG64"/>
<dbReference type="InterPro" id="IPR003689">
    <property type="entry name" value="ZIP"/>
</dbReference>
<keyword evidence="4 8" id="KW-1133">Transmembrane helix</keyword>
<sequence>MALLSLLALCVVMTVASLAVGNLPLFFTLTDENAQIIHTLGAGVLVGSSLGIIIPEGIETLYTSGADHVAEVTEKGHTRRWSLPQRLEPTLWSTDPSADLSQALIARSETEVIPSENELSAPASQKVDANAETSPHEDEQDHGSSPHAFIGIALICGFMLMYLVDRLPKDISASFSRKSKYHVAVDTLNLRALPTTNGPDQEDEGAQSPTGRSASTMIGLLIHATADGIALGASSATSNAALEAIVFFAIMLHKAPAAFALSSVLLSSGYSKRQIRQRIFMFSIAAPVGAVMTWLAVYILGGGGYIETERMKFWTGFLLIFSGGTFLYVAMHVMQDPTHHVEEGKEGHADTSRNREGSLRDTLIFCCGMSLPFLLAMLGGHGH</sequence>
<accession>A0A0E9NG64</accession>